<dbReference type="GO" id="GO:0000323">
    <property type="term" value="C:lytic vacuole"/>
    <property type="evidence" value="ECO:0007669"/>
    <property type="project" value="TreeGrafter"/>
</dbReference>
<dbReference type="GO" id="GO:0035493">
    <property type="term" value="P:SNARE complex assembly"/>
    <property type="evidence" value="ECO:0007669"/>
    <property type="project" value="TreeGrafter"/>
</dbReference>
<dbReference type="GO" id="GO:0000149">
    <property type="term" value="F:SNARE binding"/>
    <property type="evidence" value="ECO:0007669"/>
    <property type="project" value="TreeGrafter"/>
</dbReference>
<dbReference type="OrthoDB" id="72772at2759"/>
<protein>
    <recommendedName>
        <fullName evidence="6">UV radiation resistance-associated gene protein</fullName>
    </recommendedName>
</protein>
<evidence type="ECO:0000313" key="4">
    <source>
        <dbReference type="EMBL" id="EIE26059.1"/>
    </source>
</evidence>
<dbReference type="Proteomes" id="UP000007264">
    <property type="component" value="Unassembled WGS sequence"/>
</dbReference>
<accession>I0Z5Z0</accession>
<feature type="compositionally biased region" description="Basic and acidic residues" evidence="3">
    <location>
        <begin position="106"/>
        <end position="120"/>
    </location>
</feature>
<feature type="compositionally biased region" description="Basic and acidic residues" evidence="3">
    <location>
        <begin position="83"/>
        <end position="93"/>
    </location>
</feature>
<evidence type="ECO:0000256" key="3">
    <source>
        <dbReference type="SAM" id="MobiDB-lite"/>
    </source>
</evidence>
<proteinExistence type="predicted"/>
<feature type="region of interest" description="Disordered" evidence="3">
    <location>
        <begin position="637"/>
        <end position="656"/>
    </location>
</feature>
<dbReference type="GO" id="GO:0005768">
    <property type="term" value="C:endosome"/>
    <property type="evidence" value="ECO:0007669"/>
    <property type="project" value="TreeGrafter"/>
</dbReference>
<evidence type="ECO:0000256" key="1">
    <source>
        <dbReference type="ARBA" id="ARBA00023054"/>
    </source>
</evidence>
<sequence>MMPCRGHVATFDTCEAWKDVCGGTAPQWARLQQEDLTEVENKSTDRSLSGLLHIHLYLVPRKAAPERPPTPGPAHPTIGSAADDGRRTPELGGRRGQPSLLGLASGRDEASSGGRLHDSARSSPSGSTADGCPDEEQEEGSGSMDGVLSAAEGVGLRPAGCEGMALPGRLLMSALLDLDALEPLAAAADLDGRALPANTLLIELSDGLYVWPPSQHLQRTASGAVPAAQPAPAPADGRGADGSAAALGTLPPSVWGSPQALKARNGARGAQQRLFREAPPAPDPPPARAHARSDSRGSSESVSRSSSVSRFTDGQADAERRSSFRGTSTSGSEEVQMAVGDLEWSLMSICNAHKQLQAARARQRRLLDTLNEVVERRAAARQQAAELQSVHDRLACQVTATQRAQQAATALQRSVAVSRQIATLQARALLEAASAMQEAGRRLQEAARLLEVEGRGSRLQWLQRQLVARRCRMAVALGRIYSVGPRTVTEPEPPPGGFLWDQLDDLWFTVGVGAEFVLTKAPEPQQPEEASDLEPPPSPAPSDHGSFTSSISRFRQAPALTPKEVARLAVGGLELEPDLARRAADPDGGWRVGHAEAERAAAALGYVARLTQRLAHLLDVPLRYPLRFANSRSSVFSHPPPAGTIGARGQSAEGREGPSRMFDLLQIGERTPDAEDASLAPKEFPLFLDGSERMRFRYAVFLLSKDIEQLLNAHGLHSTGANQLLQNLYKLLAAAASAAPSNSSGRAPSM</sequence>
<feature type="compositionally biased region" description="Low complexity" evidence="3">
    <location>
        <begin position="324"/>
        <end position="334"/>
    </location>
</feature>
<feature type="region of interest" description="Disordered" evidence="3">
    <location>
        <begin position="63"/>
        <end position="146"/>
    </location>
</feature>
<keyword evidence="5" id="KW-1185">Reference proteome</keyword>
<feature type="compositionally biased region" description="Low complexity" evidence="3">
    <location>
        <begin position="298"/>
        <end position="310"/>
    </location>
</feature>
<name>I0Z5Z0_COCSC</name>
<dbReference type="PANTHER" id="PTHR15157">
    <property type="entry name" value="UV RADIATION RESISTANCE-ASSOCIATED GENE PROTEIN"/>
    <property type="match status" value="1"/>
</dbReference>
<keyword evidence="1 2" id="KW-0175">Coiled coil</keyword>
<evidence type="ECO:0000313" key="5">
    <source>
        <dbReference type="Proteomes" id="UP000007264"/>
    </source>
</evidence>
<organism evidence="4 5">
    <name type="scientific">Coccomyxa subellipsoidea (strain C-169)</name>
    <name type="common">Green microalga</name>
    <dbReference type="NCBI Taxonomy" id="574566"/>
    <lineage>
        <taxon>Eukaryota</taxon>
        <taxon>Viridiplantae</taxon>
        <taxon>Chlorophyta</taxon>
        <taxon>core chlorophytes</taxon>
        <taxon>Trebouxiophyceae</taxon>
        <taxon>Trebouxiophyceae incertae sedis</taxon>
        <taxon>Coccomyxaceae</taxon>
        <taxon>Coccomyxa</taxon>
        <taxon>Coccomyxa subellipsoidea</taxon>
    </lineage>
</organism>
<dbReference type="RefSeq" id="XP_005650603.1">
    <property type="nucleotide sequence ID" value="XM_005650546.1"/>
</dbReference>
<evidence type="ECO:0000256" key="2">
    <source>
        <dbReference type="SAM" id="Coils"/>
    </source>
</evidence>
<gene>
    <name evidence="4" type="ORF">COCSUDRAFT_61055</name>
</gene>
<dbReference type="STRING" id="574566.I0Z5Z0"/>
<feature type="region of interest" description="Disordered" evidence="3">
    <location>
        <begin position="220"/>
        <end position="334"/>
    </location>
</feature>
<dbReference type="PANTHER" id="PTHR15157:SF5">
    <property type="entry name" value="UV RADIATION RESISTANCE-ASSOCIATED GENE PROTEIN"/>
    <property type="match status" value="1"/>
</dbReference>
<dbReference type="KEGG" id="csl:COCSUDRAFT_61055"/>
<feature type="coiled-coil region" evidence="2">
    <location>
        <begin position="353"/>
        <end position="390"/>
    </location>
</feature>
<feature type="region of interest" description="Disordered" evidence="3">
    <location>
        <begin position="523"/>
        <end position="549"/>
    </location>
</feature>
<dbReference type="eggNOG" id="KOG2896">
    <property type="taxonomic scope" value="Eukaryota"/>
</dbReference>
<feature type="compositionally biased region" description="Low complexity" evidence="3">
    <location>
        <begin position="221"/>
        <end position="246"/>
    </location>
</feature>
<dbReference type="GeneID" id="17044063"/>
<evidence type="ECO:0008006" key="6">
    <source>
        <dbReference type="Google" id="ProtNLM"/>
    </source>
</evidence>
<dbReference type="EMBL" id="AGSI01000003">
    <property type="protein sequence ID" value="EIE26059.1"/>
    <property type="molecule type" value="Genomic_DNA"/>
</dbReference>
<comment type="caution">
    <text evidence="4">The sequence shown here is derived from an EMBL/GenBank/DDBJ whole genome shotgun (WGS) entry which is preliminary data.</text>
</comment>
<reference evidence="4 5" key="1">
    <citation type="journal article" date="2012" name="Genome Biol.">
        <title>The genome of the polar eukaryotic microalga coccomyxa subellipsoidea reveals traits of cold adaptation.</title>
        <authorList>
            <person name="Blanc G."/>
            <person name="Agarkova I."/>
            <person name="Grimwood J."/>
            <person name="Kuo A."/>
            <person name="Brueggeman A."/>
            <person name="Dunigan D."/>
            <person name="Gurnon J."/>
            <person name="Ladunga I."/>
            <person name="Lindquist E."/>
            <person name="Lucas S."/>
            <person name="Pangilinan J."/>
            <person name="Proschold T."/>
            <person name="Salamov A."/>
            <person name="Schmutz J."/>
            <person name="Weeks D."/>
            <person name="Yamada T."/>
            <person name="Claverie J.M."/>
            <person name="Grigoriev I."/>
            <person name="Van Etten J."/>
            <person name="Lomsadze A."/>
            <person name="Borodovsky M."/>
        </authorList>
    </citation>
    <scope>NUCLEOTIDE SEQUENCE [LARGE SCALE GENOMIC DNA]</scope>
    <source>
        <strain evidence="4 5">C-169</strain>
    </source>
</reference>
<dbReference type="AlphaFoldDB" id="I0Z5Z0"/>